<evidence type="ECO:0000256" key="7">
    <source>
        <dbReference type="ARBA" id="ARBA00022989"/>
    </source>
</evidence>
<keyword evidence="6" id="KW-0067">ATP-binding</keyword>
<evidence type="ECO:0000256" key="9">
    <source>
        <dbReference type="SAM" id="Phobius"/>
    </source>
</evidence>
<dbReference type="GO" id="GO:0005524">
    <property type="term" value="F:ATP binding"/>
    <property type="evidence" value="ECO:0007669"/>
    <property type="project" value="UniProtKB-KW"/>
</dbReference>
<dbReference type="AlphaFoldDB" id="A0AAU9XQZ1"/>
<dbReference type="InterPro" id="IPR011527">
    <property type="entry name" value="ABC1_TM_dom"/>
</dbReference>
<comment type="subcellular location">
    <subcellularLocation>
        <location evidence="1">Membrane</location>
        <topology evidence="1">Multi-pass membrane protein</topology>
    </subcellularLocation>
</comment>
<dbReference type="Proteomes" id="UP001159428">
    <property type="component" value="Unassembled WGS sequence"/>
</dbReference>
<evidence type="ECO:0000256" key="2">
    <source>
        <dbReference type="ARBA" id="ARBA00009726"/>
    </source>
</evidence>
<dbReference type="PANTHER" id="PTHR24223">
    <property type="entry name" value="ATP-BINDING CASSETTE SUB-FAMILY C"/>
    <property type="match status" value="1"/>
</dbReference>
<evidence type="ECO:0000313" key="11">
    <source>
        <dbReference type="EMBL" id="CAH3153888.1"/>
    </source>
</evidence>
<protein>
    <recommendedName>
        <fullName evidence="10">ABC transmembrane type-1 domain-containing protein</fullName>
    </recommendedName>
</protein>
<evidence type="ECO:0000259" key="10">
    <source>
        <dbReference type="PROSITE" id="PS50929"/>
    </source>
</evidence>
<feature type="transmembrane region" description="Helical" evidence="9">
    <location>
        <begin position="261"/>
        <end position="282"/>
    </location>
</feature>
<keyword evidence="3" id="KW-0813">Transport</keyword>
<evidence type="ECO:0000256" key="5">
    <source>
        <dbReference type="ARBA" id="ARBA00022741"/>
    </source>
</evidence>
<comment type="similarity">
    <text evidence="2">Belongs to the ABC transporter superfamily. ABCC family. Conjugate transporter (TC 3.A.1.208) subfamily.</text>
</comment>
<organism evidence="11 12">
    <name type="scientific">Pocillopora meandrina</name>
    <dbReference type="NCBI Taxonomy" id="46732"/>
    <lineage>
        <taxon>Eukaryota</taxon>
        <taxon>Metazoa</taxon>
        <taxon>Cnidaria</taxon>
        <taxon>Anthozoa</taxon>
        <taxon>Hexacorallia</taxon>
        <taxon>Scleractinia</taxon>
        <taxon>Astrocoeniina</taxon>
        <taxon>Pocilloporidae</taxon>
        <taxon>Pocillopora</taxon>
    </lineage>
</organism>
<dbReference type="EMBL" id="CALNXJ010000054">
    <property type="protein sequence ID" value="CAH3153888.1"/>
    <property type="molecule type" value="Genomic_DNA"/>
</dbReference>
<dbReference type="PANTHER" id="PTHR24223:SF456">
    <property type="entry name" value="MULTIDRUG RESISTANCE-ASSOCIATED PROTEIN LETHAL(2)03659"/>
    <property type="match status" value="1"/>
</dbReference>
<accession>A0AAU9XQZ1</accession>
<feature type="transmembrane region" description="Helical" evidence="9">
    <location>
        <begin position="395"/>
        <end position="413"/>
    </location>
</feature>
<dbReference type="GO" id="GO:0016020">
    <property type="term" value="C:membrane"/>
    <property type="evidence" value="ECO:0007669"/>
    <property type="project" value="UniProtKB-SubCell"/>
</dbReference>
<proteinExistence type="inferred from homology"/>
<reference evidence="11 12" key="1">
    <citation type="submission" date="2022-05" db="EMBL/GenBank/DDBJ databases">
        <authorList>
            <consortium name="Genoscope - CEA"/>
            <person name="William W."/>
        </authorList>
    </citation>
    <scope>NUCLEOTIDE SEQUENCE [LARGE SCALE GENOMIC DNA]</scope>
</reference>
<sequence>MDKESKLTKGIYRELSELDEFCEISTTASFAKSNDGGLSSNLVPYEAPMTKTGNSSRLEIEEEDRLTGSVSYKIYWTYLACGVSKFFIMIWGALIVLPEGAVLASSLWLAYWTKQSWEDQQKAENAYVYICQESGCFIFASMRSFLSFYGMIKSSSGLHAAMLTSLLKTPVSFFDVNPAGRILNRFAKDVGCMDEVLPYVLSESVQYAMFTISILVLISVVNVWIIGASVPFTVLSLYVSKRYIITAREIKRIEAITSIYIVFRLSSSYNFVSTALGMFTNFCLVPMLLLAGSLVPIFHLLFPCNLCCYLQVFRYQLKLRARFYVRDTGHARLIDQLTKKASEVREIVGHFISWQMAGLLYLTELLFSLSYQDANNRTLFCYTASLKWLGIRLDYLSSLLVTVVTLAAIFLSGDTALSGLSMSYCLHLTNTV</sequence>
<feature type="transmembrane region" description="Helical" evidence="9">
    <location>
        <begin position="207"/>
        <end position="240"/>
    </location>
</feature>
<evidence type="ECO:0000313" key="12">
    <source>
        <dbReference type="Proteomes" id="UP001159428"/>
    </source>
</evidence>
<dbReference type="InterPro" id="IPR036640">
    <property type="entry name" value="ABC1_TM_sf"/>
</dbReference>
<keyword evidence="8 9" id="KW-0472">Membrane</keyword>
<feature type="domain" description="ABC transmembrane type-1" evidence="10">
    <location>
        <begin position="135"/>
        <end position="257"/>
    </location>
</feature>
<dbReference type="Gene3D" id="1.20.1560.10">
    <property type="entry name" value="ABC transporter type 1, transmembrane domain"/>
    <property type="match status" value="1"/>
</dbReference>
<keyword evidence="4 9" id="KW-0812">Transmembrane</keyword>
<dbReference type="InterPro" id="IPR044726">
    <property type="entry name" value="ABCC_6TM_D2"/>
</dbReference>
<feature type="transmembrane region" description="Helical" evidence="9">
    <location>
        <begin position="75"/>
        <end position="97"/>
    </location>
</feature>
<gene>
    <name evidence="11" type="ORF">PMEA_00027323</name>
</gene>
<evidence type="ECO:0000256" key="8">
    <source>
        <dbReference type="ARBA" id="ARBA00023136"/>
    </source>
</evidence>
<dbReference type="CDD" id="cd18580">
    <property type="entry name" value="ABC_6TM_ABCC_D2"/>
    <property type="match status" value="1"/>
</dbReference>
<keyword evidence="12" id="KW-1185">Reference proteome</keyword>
<keyword evidence="7 9" id="KW-1133">Transmembrane helix</keyword>
<name>A0AAU9XQZ1_9CNID</name>
<evidence type="ECO:0000256" key="6">
    <source>
        <dbReference type="ARBA" id="ARBA00022840"/>
    </source>
</evidence>
<dbReference type="Pfam" id="PF00664">
    <property type="entry name" value="ABC_membrane"/>
    <property type="match status" value="1"/>
</dbReference>
<dbReference type="PROSITE" id="PS50929">
    <property type="entry name" value="ABC_TM1F"/>
    <property type="match status" value="1"/>
</dbReference>
<dbReference type="SUPFAM" id="SSF90123">
    <property type="entry name" value="ABC transporter transmembrane region"/>
    <property type="match status" value="1"/>
</dbReference>
<keyword evidence="5" id="KW-0547">Nucleotide-binding</keyword>
<dbReference type="InterPro" id="IPR050173">
    <property type="entry name" value="ABC_transporter_C-like"/>
</dbReference>
<comment type="caution">
    <text evidence="11">The sequence shown here is derived from an EMBL/GenBank/DDBJ whole genome shotgun (WGS) entry which is preliminary data.</text>
</comment>
<evidence type="ECO:0000256" key="1">
    <source>
        <dbReference type="ARBA" id="ARBA00004141"/>
    </source>
</evidence>
<dbReference type="GO" id="GO:0140359">
    <property type="term" value="F:ABC-type transporter activity"/>
    <property type="evidence" value="ECO:0007669"/>
    <property type="project" value="InterPro"/>
</dbReference>
<evidence type="ECO:0000256" key="3">
    <source>
        <dbReference type="ARBA" id="ARBA00022448"/>
    </source>
</evidence>
<feature type="transmembrane region" description="Helical" evidence="9">
    <location>
        <begin position="288"/>
        <end position="312"/>
    </location>
</feature>
<evidence type="ECO:0000256" key="4">
    <source>
        <dbReference type="ARBA" id="ARBA00022692"/>
    </source>
</evidence>